<dbReference type="Proteomes" id="UP000054937">
    <property type="component" value="Unassembled WGS sequence"/>
</dbReference>
<dbReference type="AlphaFoldDB" id="A0A0V0QW28"/>
<dbReference type="EMBL" id="LDAU01000095">
    <property type="protein sequence ID" value="KRX06572.1"/>
    <property type="molecule type" value="Genomic_DNA"/>
</dbReference>
<keyword evidence="2" id="KW-0472">Membrane</keyword>
<keyword evidence="2" id="KW-1133">Transmembrane helix</keyword>
<dbReference type="SUPFAM" id="SSF57184">
    <property type="entry name" value="Growth factor receptor domain"/>
    <property type="match status" value="4"/>
</dbReference>
<dbReference type="InterPro" id="IPR000742">
    <property type="entry name" value="EGF"/>
</dbReference>
<dbReference type="PANTHER" id="PTHR15332">
    <property type="entry name" value="PROPROTEIN CONVERTASE SUBTILISIN_KEXIN TYPE 5-LIKE"/>
    <property type="match status" value="1"/>
</dbReference>
<dbReference type="InParanoid" id="A0A0V0QW28"/>
<evidence type="ECO:0000256" key="1">
    <source>
        <dbReference type="ARBA" id="ARBA00022536"/>
    </source>
</evidence>
<dbReference type="InterPro" id="IPR009030">
    <property type="entry name" value="Growth_fac_rcpt_cys_sf"/>
</dbReference>
<dbReference type="SMART" id="SM00261">
    <property type="entry name" value="FU"/>
    <property type="match status" value="5"/>
</dbReference>
<proteinExistence type="predicted"/>
<keyword evidence="1" id="KW-0245">EGF-like domain</keyword>
<keyword evidence="2" id="KW-0812">Transmembrane</keyword>
<evidence type="ECO:0000256" key="2">
    <source>
        <dbReference type="SAM" id="Phobius"/>
    </source>
</evidence>
<protein>
    <submittedName>
        <fullName evidence="5">Insulin-like growth factor binding protein, N-terminal</fullName>
    </submittedName>
</protein>
<keyword evidence="6" id="KW-1185">Reference proteome</keyword>
<feature type="transmembrane region" description="Helical" evidence="2">
    <location>
        <begin position="821"/>
        <end position="843"/>
    </location>
</feature>
<accession>A0A0V0QW28</accession>
<evidence type="ECO:0000313" key="5">
    <source>
        <dbReference type="EMBL" id="KRX06572.1"/>
    </source>
</evidence>
<sequence>MQMNNKYFIFLIILLNLLVLSQSAITQSSIDNKWTQTEIIDNQSSFLLDNQNLKLNSSPKKHDMVTMKNGISAVIFGDEAYNKVFIQFWDIFGNIVSFKKFDVQGQDRHNYQISKTNQENEIFYAVVNNSLVYYGFLNQNSEVTRNCDFEQINQESSYNVQVKKGNKFINILIQANNDELFLYTVQIDIEGQQILSFRKNLKGTGLGFKYFKYSLFVSDNDSGKIVGNLWAQEFRVQIHDIDFSGNVAVEYQTNENSFLDYIINSEIQFNPKSHSYDQSFSTSVLSDTSTNLLKINTFQKNQSEFLTLCSQSYENQFFNGINLENIQYDVMNQEYLWIKAQNSSNNQTVVFFANPMNCQVYLQDNGEIIMYNSQFQNGMVFHTISKNGNFFLNTYGQIIGSLQTYSIQQINMVYPCLMSCQSCSQSFDICDVCVISLPERIGEKCECQDGFYDDGRNEQCQICDWGCETCSEQGSCNSCLISQPQRNLELNCACPKGYYDDFVSGQCQICDRGCATCSEQGSCDTCLISLPQRIIEQNCTCPDGYYDNQESEQCQTCQWGCATCSKQGNCDSCKFSQPERILNQICQCPDECHHKCKTCSDYNQCTECSNLRQGLQCEFCIEGYYIDKNEKCQKCSYQCETCQDQNSCLQCKIKEFLLPYCKQPAIGHFYLNKGNQLESQYLSCSIQCENCEGHYDNCTSCQGKNREIFDQNSEKKCQCKAGYHDNFGKQQDCEKCPKFCKKCLSHQFCTECDEKKENLIHDFLNGKCICKRGYRLSQLTQNCEKCYYYKGECLMKCPGNTIIDENQGVCLNQKISQKSRIIYYGYGFVVIYAIVCYIIYIVVKKKFERIFGILGMDFEEVIKKYKLQNMQGFIRRRKRVRQSAHQQIQVQNYRENNNQI</sequence>
<reference evidence="5 6" key="1">
    <citation type="journal article" date="2015" name="Sci. Rep.">
        <title>Genome of the facultative scuticociliatosis pathogen Pseudocohnilembus persalinus provides insight into its virulence through horizontal gene transfer.</title>
        <authorList>
            <person name="Xiong J."/>
            <person name="Wang G."/>
            <person name="Cheng J."/>
            <person name="Tian M."/>
            <person name="Pan X."/>
            <person name="Warren A."/>
            <person name="Jiang C."/>
            <person name="Yuan D."/>
            <person name="Miao W."/>
        </authorList>
    </citation>
    <scope>NUCLEOTIDE SEQUENCE [LARGE SCALE GENOMIC DNA]</scope>
    <source>
        <strain evidence="5">36N120E</strain>
    </source>
</reference>
<dbReference type="SMART" id="SM00181">
    <property type="entry name" value="EGF"/>
    <property type="match status" value="6"/>
</dbReference>
<dbReference type="InterPro" id="IPR006212">
    <property type="entry name" value="Furin_repeat"/>
</dbReference>
<dbReference type="PANTHER" id="PTHR15332:SF175">
    <property type="entry name" value="PROPROTEIN CONVERTASE SUBTILISIN_KEXIN TYPE 5-LIKE"/>
    <property type="match status" value="1"/>
</dbReference>
<evidence type="ECO:0000313" key="6">
    <source>
        <dbReference type="Proteomes" id="UP000054937"/>
    </source>
</evidence>
<keyword evidence="3" id="KW-0732">Signal</keyword>
<dbReference type="OrthoDB" id="10035969at2759"/>
<dbReference type="PROSITE" id="PS01248">
    <property type="entry name" value="EGF_LAM_1"/>
    <property type="match status" value="1"/>
</dbReference>
<feature type="domain" description="Laminin EGF-like" evidence="4">
    <location>
        <begin position="605"/>
        <end position="639"/>
    </location>
</feature>
<dbReference type="OMA" id="CENCEGH"/>
<evidence type="ECO:0000256" key="3">
    <source>
        <dbReference type="SAM" id="SignalP"/>
    </source>
</evidence>
<gene>
    <name evidence="5" type="ORF">PPERSA_10430</name>
</gene>
<feature type="signal peptide" evidence="3">
    <location>
        <begin position="1"/>
        <end position="23"/>
    </location>
</feature>
<feature type="chain" id="PRO_5006867604" evidence="3">
    <location>
        <begin position="24"/>
        <end position="900"/>
    </location>
</feature>
<comment type="caution">
    <text evidence="5">The sequence shown here is derived from an EMBL/GenBank/DDBJ whole genome shotgun (WGS) entry which is preliminary data.</text>
</comment>
<dbReference type="InterPro" id="IPR002049">
    <property type="entry name" value="LE_dom"/>
</dbReference>
<name>A0A0V0QW28_PSEPJ</name>
<dbReference type="Gene3D" id="2.10.220.10">
    <property type="entry name" value="Hormone Receptor, Insulin-like Growth Factor Receptor 1, Chain A, domain 2"/>
    <property type="match status" value="3"/>
</dbReference>
<evidence type="ECO:0000259" key="4">
    <source>
        <dbReference type="PROSITE" id="PS01248"/>
    </source>
</evidence>
<organism evidence="5 6">
    <name type="scientific">Pseudocohnilembus persalinus</name>
    <name type="common">Ciliate</name>
    <dbReference type="NCBI Taxonomy" id="266149"/>
    <lineage>
        <taxon>Eukaryota</taxon>
        <taxon>Sar</taxon>
        <taxon>Alveolata</taxon>
        <taxon>Ciliophora</taxon>
        <taxon>Intramacronucleata</taxon>
        <taxon>Oligohymenophorea</taxon>
        <taxon>Scuticociliatia</taxon>
        <taxon>Philasterida</taxon>
        <taxon>Pseudocohnilembidae</taxon>
        <taxon>Pseudocohnilembus</taxon>
    </lineage>
</organism>